<keyword evidence="11" id="KW-1185">Reference proteome</keyword>
<feature type="domain" description="DNA-directed DNA polymerase family A palm" evidence="9">
    <location>
        <begin position="366"/>
        <end position="610"/>
    </location>
</feature>
<sequence>MKTLNIDIETYSSVDLAKSGVYRYVEADDFEVMLFAYSVDSGPVHVIDLANGESIPSEIEQAIFNENITKWAFNAQFERICLSKHFKQHLSPVDWRCTMVWSAYLGLPLSLEGAAMVTGADKQKLSEGKDLIRFFSIPCKPTKTNGSRTRNLKEHDPNKWDSFKAYNKRDVETEIAIQDKLSKFPMPEAEWDNYLLDQLINDRGIKLDLELVAQAIKCDDLIRNQLVSRMKEITKLENPNSVKQMREWLQTKGVETDSLNKAAVTHLIETNEGEIKEVLQLRKQLAKSSVKKYAAMENVVCRDGRARGLIQFYGANRTGRFAGRLIQVQNLPQNHISDLDEARALLKQGNFEALQILYESVPSVLSQLIRTAFVPIRNNRFIIVDFSAIEARVIAWIAGETWRNEVFASHGKIYEASASQMFKVPLDEITKDSPLRQKGKIAELALGYGGSVGALKSMGALSMGLEEHELKPLVDVWRQSNSKIVKFWWDVDRAAKETVRQRKAHMTHGIKFEYQSGMLLIGLPSGRWLSYVKPRIGINSFGNESVSYEGIGATKKWERIFSYGPKFVENIVQAISRDLLCFALQRVHDEGYRIVMHVHDEIVIEALNDVTVEYISDLMSESPPWAETLELRADGFDTSFYKKD</sequence>
<name>A0ABS2R1R6_9BACI</name>
<dbReference type="PROSITE" id="PS00447">
    <property type="entry name" value="DNA_POLYMERASE_A"/>
    <property type="match status" value="1"/>
</dbReference>
<keyword evidence="3 10" id="KW-0808">Transferase</keyword>
<dbReference type="Pfam" id="PF00476">
    <property type="entry name" value="DNA_pol_A"/>
    <property type="match status" value="1"/>
</dbReference>
<dbReference type="InterPro" id="IPR001098">
    <property type="entry name" value="DNA-dir_DNA_pol_A_palm_dom"/>
</dbReference>
<dbReference type="PANTHER" id="PTHR10133">
    <property type="entry name" value="DNA POLYMERASE I"/>
    <property type="match status" value="1"/>
</dbReference>
<organism evidence="10 11">
    <name type="scientific">Siminovitchia thermophila</name>
    <dbReference type="NCBI Taxonomy" id="1245522"/>
    <lineage>
        <taxon>Bacteria</taxon>
        <taxon>Bacillati</taxon>
        <taxon>Bacillota</taxon>
        <taxon>Bacilli</taxon>
        <taxon>Bacillales</taxon>
        <taxon>Bacillaceae</taxon>
        <taxon>Siminovitchia</taxon>
    </lineage>
</organism>
<dbReference type="Gene3D" id="1.10.150.20">
    <property type="entry name" value="5' to 3' exonuclease, C-terminal subdomain"/>
    <property type="match status" value="1"/>
</dbReference>
<dbReference type="SUPFAM" id="SSF53098">
    <property type="entry name" value="Ribonuclease H-like"/>
    <property type="match status" value="1"/>
</dbReference>
<proteinExistence type="inferred from homology"/>
<accession>A0ABS2R1R6</accession>
<dbReference type="RefSeq" id="WP_205178048.1">
    <property type="nucleotide sequence ID" value="NZ_JAFBFH010000001.1"/>
</dbReference>
<dbReference type="InterPro" id="IPR002298">
    <property type="entry name" value="DNA_polymerase_A"/>
</dbReference>
<keyword evidence="6" id="KW-0239">DNA-directed DNA polymerase</keyword>
<comment type="caution">
    <text evidence="10">The sequence shown here is derived from an EMBL/GenBank/DDBJ whole genome shotgun (WGS) entry which is preliminary data.</text>
</comment>
<evidence type="ECO:0000313" key="11">
    <source>
        <dbReference type="Proteomes" id="UP000823485"/>
    </source>
</evidence>
<evidence type="ECO:0000256" key="2">
    <source>
        <dbReference type="ARBA" id="ARBA00012417"/>
    </source>
</evidence>
<dbReference type="PANTHER" id="PTHR10133:SF27">
    <property type="entry name" value="DNA POLYMERASE NU"/>
    <property type="match status" value="1"/>
</dbReference>
<evidence type="ECO:0000256" key="4">
    <source>
        <dbReference type="ARBA" id="ARBA00022695"/>
    </source>
</evidence>
<dbReference type="InterPro" id="IPR012337">
    <property type="entry name" value="RNaseH-like_sf"/>
</dbReference>
<dbReference type="EC" id="2.7.7.7" evidence="2"/>
<evidence type="ECO:0000259" key="9">
    <source>
        <dbReference type="SMART" id="SM00482"/>
    </source>
</evidence>
<keyword evidence="4 10" id="KW-0548">Nucleotidyltransferase</keyword>
<evidence type="ECO:0000256" key="6">
    <source>
        <dbReference type="ARBA" id="ARBA00022932"/>
    </source>
</evidence>
<gene>
    <name evidence="10" type="ORF">JOC94_000296</name>
</gene>
<evidence type="ECO:0000256" key="7">
    <source>
        <dbReference type="ARBA" id="ARBA00023125"/>
    </source>
</evidence>
<dbReference type="CDD" id="cd08642">
    <property type="entry name" value="DNA_pol_A_pol_I_A"/>
    <property type="match status" value="1"/>
</dbReference>
<comment type="catalytic activity">
    <reaction evidence="8">
        <text>DNA(n) + a 2'-deoxyribonucleoside 5'-triphosphate = DNA(n+1) + diphosphate</text>
        <dbReference type="Rhea" id="RHEA:22508"/>
        <dbReference type="Rhea" id="RHEA-COMP:17339"/>
        <dbReference type="Rhea" id="RHEA-COMP:17340"/>
        <dbReference type="ChEBI" id="CHEBI:33019"/>
        <dbReference type="ChEBI" id="CHEBI:61560"/>
        <dbReference type="ChEBI" id="CHEBI:173112"/>
        <dbReference type="EC" id="2.7.7.7"/>
    </reaction>
</comment>
<evidence type="ECO:0000256" key="8">
    <source>
        <dbReference type="ARBA" id="ARBA00049244"/>
    </source>
</evidence>
<evidence type="ECO:0000313" key="10">
    <source>
        <dbReference type="EMBL" id="MBM7713330.1"/>
    </source>
</evidence>
<dbReference type="SMART" id="SM00482">
    <property type="entry name" value="POLAc"/>
    <property type="match status" value="1"/>
</dbReference>
<reference evidence="10 11" key="1">
    <citation type="submission" date="2021-01" db="EMBL/GenBank/DDBJ databases">
        <title>Genomic Encyclopedia of Type Strains, Phase IV (KMG-IV): sequencing the most valuable type-strain genomes for metagenomic binning, comparative biology and taxonomic classification.</title>
        <authorList>
            <person name="Goeker M."/>
        </authorList>
    </citation>
    <scope>NUCLEOTIDE SEQUENCE [LARGE SCALE GENOMIC DNA]</scope>
    <source>
        <strain evidence="10 11">DSM 105453</strain>
    </source>
</reference>
<evidence type="ECO:0000256" key="5">
    <source>
        <dbReference type="ARBA" id="ARBA00022705"/>
    </source>
</evidence>
<dbReference type="InterPro" id="IPR043502">
    <property type="entry name" value="DNA/RNA_pol_sf"/>
</dbReference>
<evidence type="ECO:0000256" key="1">
    <source>
        <dbReference type="ARBA" id="ARBA00007705"/>
    </source>
</evidence>
<protein>
    <recommendedName>
        <fullName evidence="2">DNA-directed DNA polymerase</fullName>
        <ecNumber evidence="2">2.7.7.7</ecNumber>
    </recommendedName>
</protein>
<dbReference type="SUPFAM" id="SSF56672">
    <property type="entry name" value="DNA/RNA polymerases"/>
    <property type="match status" value="1"/>
</dbReference>
<keyword evidence="7" id="KW-0238">DNA-binding</keyword>
<keyword evidence="5" id="KW-0235">DNA replication</keyword>
<dbReference type="Proteomes" id="UP000823485">
    <property type="component" value="Unassembled WGS sequence"/>
</dbReference>
<evidence type="ECO:0000256" key="3">
    <source>
        <dbReference type="ARBA" id="ARBA00022679"/>
    </source>
</evidence>
<dbReference type="GO" id="GO:0003887">
    <property type="term" value="F:DNA-directed DNA polymerase activity"/>
    <property type="evidence" value="ECO:0007669"/>
    <property type="project" value="UniProtKB-EC"/>
</dbReference>
<comment type="similarity">
    <text evidence="1">Belongs to the DNA polymerase type-A family.</text>
</comment>
<dbReference type="InterPro" id="IPR019760">
    <property type="entry name" value="DNA-dir_DNA_pol_A_CS"/>
</dbReference>
<dbReference type="EMBL" id="JAFBFH010000001">
    <property type="protein sequence ID" value="MBM7713330.1"/>
    <property type="molecule type" value="Genomic_DNA"/>
</dbReference>